<dbReference type="KEGG" id="ela:UCREL1_1945"/>
<dbReference type="GO" id="GO:0004181">
    <property type="term" value="F:metallocarboxypeptidase activity"/>
    <property type="evidence" value="ECO:0007669"/>
    <property type="project" value="InterPro"/>
</dbReference>
<organism evidence="19 20">
    <name type="scientific">Eutypa lata (strain UCR-EL1)</name>
    <name type="common">Grapevine dieback disease fungus</name>
    <name type="synonym">Eutypa armeniacae</name>
    <dbReference type="NCBI Taxonomy" id="1287681"/>
    <lineage>
        <taxon>Eukaryota</taxon>
        <taxon>Fungi</taxon>
        <taxon>Dikarya</taxon>
        <taxon>Ascomycota</taxon>
        <taxon>Pezizomycotina</taxon>
        <taxon>Sordariomycetes</taxon>
        <taxon>Xylariomycetidae</taxon>
        <taxon>Xylariales</taxon>
        <taxon>Diatrypaceae</taxon>
        <taxon>Eutypa</taxon>
    </lineage>
</organism>
<comment type="similarity">
    <text evidence="4 15">Belongs to the peptidase M14 family.</text>
</comment>
<evidence type="ECO:0000256" key="1">
    <source>
        <dbReference type="ARBA" id="ARBA00001947"/>
    </source>
</evidence>
<evidence type="ECO:0000256" key="6">
    <source>
        <dbReference type="ARBA" id="ARBA00022554"/>
    </source>
</evidence>
<feature type="region of interest" description="Disordered" evidence="16">
    <location>
        <begin position="559"/>
        <end position="586"/>
    </location>
</feature>
<evidence type="ECO:0000256" key="2">
    <source>
        <dbReference type="ARBA" id="ARBA00004116"/>
    </source>
</evidence>
<evidence type="ECO:0000256" key="11">
    <source>
        <dbReference type="ARBA" id="ARBA00023316"/>
    </source>
</evidence>
<dbReference type="PRINTS" id="PR00765">
    <property type="entry name" value="CRBOXYPTASEA"/>
</dbReference>
<feature type="signal peptide" evidence="17">
    <location>
        <begin position="1"/>
        <end position="27"/>
    </location>
</feature>
<feature type="compositionally biased region" description="Acidic residues" evidence="16">
    <location>
        <begin position="560"/>
        <end position="570"/>
    </location>
</feature>
<keyword evidence="8 17" id="KW-0732">Signal</keyword>
<dbReference type="InterPro" id="IPR000834">
    <property type="entry name" value="Peptidase_M14"/>
</dbReference>
<keyword evidence="9" id="KW-0862">Zinc</keyword>
<keyword evidence="19" id="KW-0645">Protease</keyword>
<dbReference type="OMA" id="WFYHQLH"/>
<evidence type="ECO:0000313" key="20">
    <source>
        <dbReference type="Proteomes" id="UP000012174"/>
    </source>
</evidence>
<evidence type="ECO:0000256" key="9">
    <source>
        <dbReference type="ARBA" id="ARBA00022833"/>
    </source>
</evidence>
<dbReference type="SMART" id="SM00631">
    <property type="entry name" value="Zn_pept"/>
    <property type="match status" value="1"/>
</dbReference>
<proteinExistence type="inferred from homology"/>
<gene>
    <name evidence="19" type="ORF">UCREL1_1945</name>
</gene>
<comment type="function">
    <text evidence="12">Inactive carboxypeptidase that may play a role in cell wall organization and biogenesis.</text>
</comment>
<evidence type="ECO:0000256" key="10">
    <source>
        <dbReference type="ARBA" id="ARBA00023157"/>
    </source>
</evidence>
<dbReference type="FunFam" id="3.40.630.10:FF:000060">
    <property type="entry name" value="Putative metallocarboxypeptidase ecm14"/>
    <property type="match status" value="1"/>
</dbReference>
<reference evidence="20" key="1">
    <citation type="journal article" date="2013" name="Genome Announc.">
        <title>Draft genome sequence of the grapevine dieback fungus Eutypa lata UCR-EL1.</title>
        <authorList>
            <person name="Blanco-Ulate B."/>
            <person name="Rolshausen P.E."/>
            <person name="Cantu D."/>
        </authorList>
    </citation>
    <scope>NUCLEOTIDE SEQUENCE [LARGE SCALE GENOMIC DNA]</scope>
    <source>
        <strain evidence="20">UCR-EL1</strain>
    </source>
</reference>
<dbReference type="PANTHER" id="PTHR11705">
    <property type="entry name" value="PROTEASE FAMILY M14 CARBOXYPEPTIDASE A,B"/>
    <property type="match status" value="1"/>
</dbReference>
<evidence type="ECO:0000256" key="8">
    <source>
        <dbReference type="ARBA" id="ARBA00022729"/>
    </source>
</evidence>
<evidence type="ECO:0000256" key="16">
    <source>
        <dbReference type="SAM" id="MobiDB-lite"/>
    </source>
</evidence>
<dbReference type="SUPFAM" id="SSF53187">
    <property type="entry name" value="Zn-dependent exopeptidases"/>
    <property type="match status" value="1"/>
</dbReference>
<comment type="subcellular location">
    <subcellularLocation>
        <location evidence="3">Secreted</location>
    </subcellularLocation>
    <subcellularLocation>
        <location evidence="2">Vacuole</location>
    </subcellularLocation>
</comment>
<feature type="chain" id="PRO_5004085268" description="Inactive metallocarboxypeptidase ECM14" evidence="17">
    <location>
        <begin position="28"/>
        <end position="586"/>
    </location>
</feature>
<evidence type="ECO:0000259" key="18">
    <source>
        <dbReference type="PROSITE" id="PS52035"/>
    </source>
</evidence>
<keyword evidence="19" id="KW-0121">Carboxypeptidase</keyword>
<evidence type="ECO:0000256" key="3">
    <source>
        <dbReference type="ARBA" id="ARBA00004613"/>
    </source>
</evidence>
<evidence type="ECO:0000256" key="5">
    <source>
        <dbReference type="ARBA" id="ARBA00022525"/>
    </source>
</evidence>
<dbReference type="GO" id="GO:0006508">
    <property type="term" value="P:proteolysis"/>
    <property type="evidence" value="ECO:0007669"/>
    <property type="project" value="InterPro"/>
</dbReference>
<feature type="domain" description="Peptidase M14" evidence="18">
    <location>
        <begin position="218"/>
        <end position="548"/>
    </location>
</feature>
<dbReference type="GO" id="GO:0008270">
    <property type="term" value="F:zinc ion binding"/>
    <property type="evidence" value="ECO:0007669"/>
    <property type="project" value="InterPro"/>
</dbReference>
<evidence type="ECO:0000256" key="4">
    <source>
        <dbReference type="ARBA" id="ARBA00005988"/>
    </source>
</evidence>
<dbReference type="Gene3D" id="3.40.630.10">
    <property type="entry name" value="Zn peptidases"/>
    <property type="match status" value="1"/>
</dbReference>
<dbReference type="GO" id="GO:0071555">
    <property type="term" value="P:cell wall organization"/>
    <property type="evidence" value="ECO:0007669"/>
    <property type="project" value="UniProtKB-KW"/>
</dbReference>
<dbReference type="Proteomes" id="UP000012174">
    <property type="component" value="Unassembled WGS sequence"/>
</dbReference>
<dbReference type="GO" id="GO:0005576">
    <property type="term" value="C:extracellular region"/>
    <property type="evidence" value="ECO:0007669"/>
    <property type="project" value="UniProtKB-SubCell"/>
</dbReference>
<keyword evidence="7" id="KW-0479">Metal-binding</keyword>
<dbReference type="eggNOG" id="KOG2650">
    <property type="taxonomic scope" value="Eukaryota"/>
</dbReference>
<keyword evidence="6" id="KW-0926">Vacuole</keyword>
<dbReference type="AlphaFoldDB" id="M7T2F2"/>
<accession>M7T2F2</accession>
<dbReference type="HOGENOM" id="CLU_019326_1_0_1"/>
<evidence type="ECO:0000256" key="13">
    <source>
        <dbReference type="ARBA" id="ARBA00026187"/>
    </source>
</evidence>
<sequence>MVSKLLSPLTLVLGLFLIVTCLPSSSAQWNNFALDPRTGLPIKPAEPITAQPPIEPDAAPSFYRRILDLNPFKWLSSRKNSRPQHFWRDNERVLDQLRYYDDQVVIRFNVSTKEDEAALRGGIDRMLVDVWDFTANYTDIRIGPDRRIRAFLSLLPESLRSSYSVLIPNVGRAIAATYPPATPEIDSELQSILHNRGSTTPQTHSTKRQGIHDLFFQDYQPLNVITTWMRLLESMFKGRGVVRMTSIGKSYEGRDIPALRVGLRSPDAVDGTPRDAILITGGLHAREWISTSTVNYVAWSFITSVDNDPMVKKILEQFDIIFVPVVNPDGYEYTWEVDRLWRKSRQPTSHSSCPGYDLDHVFGYQWNGIEHQYSYYDEECSESYGGHAPFEAVEACELADWARNVTETGTNLVGFIDLHSYSQQILIPYEYSCDSSPPNAENLQEVAYNLAKHMRLTNGEVYTVASACEGAATGEDTSENPLLGSDRARVENRGGSLIDYITHELEVPYSYQVKLRDTGSYGFLLPSDNIVPTGRELVQAMKFFGDYLLGNNGHEFGVADTDETAPEPEPEEHLTELRKRNPMRRR</sequence>
<evidence type="ECO:0000256" key="15">
    <source>
        <dbReference type="PROSITE-ProRule" id="PRU01379"/>
    </source>
</evidence>
<dbReference type="OrthoDB" id="3626597at2759"/>
<evidence type="ECO:0000313" key="19">
    <source>
        <dbReference type="EMBL" id="EMR71023.1"/>
    </source>
</evidence>
<name>M7T2F2_EUTLA</name>
<evidence type="ECO:0000256" key="17">
    <source>
        <dbReference type="SAM" id="SignalP"/>
    </source>
</evidence>
<dbReference type="EMBL" id="KB705726">
    <property type="protein sequence ID" value="EMR71023.1"/>
    <property type="molecule type" value="Genomic_DNA"/>
</dbReference>
<dbReference type="Pfam" id="PF00246">
    <property type="entry name" value="Peptidase_M14"/>
    <property type="match status" value="1"/>
</dbReference>
<evidence type="ECO:0000256" key="7">
    <source>
        <dbReference type="ARBA" id="ARBA00022723"/>
    </source>
</evidence>
<dbReference type="CDD" id="cd03860">
    <property type="entry name" value="M14_CP_A-B_like"/>
    <property type="match status" value="1"/>
</dbReference>
<protein>
    <recommendedName>
        <fullName evidence="13">Inactive metallocarboxypeptidase ECM14</fullName>
    </recommendedName>
    <alternativeName>
        <fullName evidence="14">Inactive metallocarboxypeptidase ecm14</fullName>
    </alternativeName>
</protein>
<dbReference type="GO" id="GO:0005773">
    <property type="term" value="C:vacuole"/>
    <property type="evidence" value="ECO:0007669"/>
    <property type="project" value="UniProtKB-SubCell"/>
</dbReference>
<dbReference type="PANTHER" id="PTHR11705:SF147">
    <property type="entry name" value="INACTIVE METALLOCARBOXYPEPTIDASE ECM14"/>
    <property type="match status" value="1"/>
</dbReference>
<keyword evidence="20" id="KW-1185">Reference proteome</keyword>
<comment type="caution">
    <text evidence="15">Lacks conserved residue(s) required for the propagation of feature annotation.</text>
</comment>
<keyword evidence="10" id="KW-1015">Disulfide bond</keyword>
<keyword evidence="11" id="KW-0961">Cell wall biogenesis/degradation</keyword>
<evidence type="ECO:0000256" key="12">
    <source>
        <dbReference type="ARBA" id="ARBA00025210"/>
    </source>
</evidence>
<comment type="cofactor">
    <cofactor evidence="1">
        <name>Zn(2+)</name>
        <dbReference type="ChEBI" id="CHEBI:29105"/>
    </cofactor>
</comment>
<dbReference type="PROSITE" id="PS52035">
    <property type="entry name" value="PEPTIDASE_M14"/>
    <property type="match status" value="1"/>
</dbReference>
<keyword evidence="19" id="KW-0378">Hydrolase</keyword>
<evidence type="ECO:0000256" key="14">
    <source>
        <dbReference type="ARBA" id="ARBA00026213"/>
    </source>
</evidence>
<keyword evidence="5" id="KW-0964">Secreted</keyword>